<reference evidence="1" key="2">
    <citation type="submission" date="2025-09" db="UniProtKB">
        <authorList>
            <consortium name="Ensembl"/>
        </authorList>
    </citation>
    <scope>IDENTIFICATION</scope>
</reference>
<reference evidence="1" key="1">
    <citation type="submission" date="2025-08" db="UniProtKB">
        <authorList>
            <consortium name="Ensembl"/>
        </authorList>
    </citation>
    <scope>IDENTIFICATION</scope>
</reference>
<organism evidence="1 2">
    <name type="scientific">Salvator merianae</name>
    <name type="common">Argentine black and white tegu</name>
    <name type="synonym">Tupinambis merianae</name>
    <dbReference type="NCBI Taxonomy" id="96440"/>
    <lineage>
        <taxon>Eukaryota</taxon>
        <taxon>Metazoa</taxon>
        <taxon>Chordata</taxon>
        <taxon>Craniata</taxon>
        <taxon>Vertebrata</taxon>
        <taxon>Euteleostomi</taxon>
        <taxon>Lepidosauria</taxon>
        <taxon>Squamata</taxon>
        <taxon>Bifurcata</taxon>
        <taxon>Unidentata</taxon>
        <taxon>Episquamata</taxon>
        <taxon>Laterata</taxon>
        <taxon>Teiioidea</taxon>
        <taxon>Teiidae</taxon>
        <taxon>Salvator</taxon>
    </lineage>
</organism>
<dbReference type="AlphaFoldDB" id="A0A8D0EBU0"/>
<name>A0A8D0EBU0_SALMN</name>
<dbReference type="Ensembl" id="ENSSMRT00000034082.1">
    <property type="protein sequence ID" value="ENSSMRP00000029207.1"/>
    <property type="gene ID" value="ENSSMRG00000022459.1"/>
</dbReference>
<evidence type="ECO:0000313" key="1">
    <source>
        <dbReference type="Ensembl" id="ENSSMRP00000029207.1"/>
    </source>
</evidence>
<proteinExistence type="predicted"/>
<protein>
    <submittedName>
        <fullName evidence="1">Uncharacterized protein</fullName>
    </submittedName>
</protein>
<keyword evidence="2" id="KW-1185">Reference proteome</keyword>
<accession>A0A8D0EBU0</accession>
<dbReference type="Proteomes" id="UP000694421">
    <property type="component" value="Unplaced"/>
</dbReference>
<dbReference type="SUPFAM" id="SSF103107">
    <property type="entry name" value="Hypothetical protein c14orf129, hspc210"/>
    <property type="match status" value="1"/>
</dbReference>
<dbReference type="InterPro" id="IPR023231">
    <property type="entry name" value="GSKIP_dom_sf"/>
</dbReference>
<evidence type="ECO:0000313" key="2">
    <source>
        <dbReference type="Proteomes" id="UP000694421"/>
    </source>
</evidence>
<sequence length="82" mass="9384">KKSKQVLKDHSLIEFTSQITAAEVSSEFKDIEGTDVKDKRLKAEAVMNHVSFAMNVEYINVETWGRNRCCQEVTGSGSWLWF</sequence>